<dbReference type="PANTHER" id="PTHR11011:SF12">
    <property type="entry name" value="FATTY ACYL-COA REDUCTASE"/>
    <property type="match status" value="1"/>
</dbReference>
<evidence type="ECO:0000256" key="9">
    <source>
        <dbReference type="ARBA" id="ARBA00052530"/>
    </source>
</evidence>
<keyword evidence="6 10" id="KW-1133">Transmembrane helix</keyword>
<dbReference type="Pfam" id="PF03015">
    <property type="entry name" value="Sterile"/>
    <property type="match status" value="1"/>
</dbReference>
<feature type="domain" description="Thioester reductase (TE)" evidence="12">
    <location>
        <begin position="26"/>
        <end position="296"/>
    </location>
</feature>
<dbReference type="GO" id="GO:0005777">
    <property type="term" value="C:peroxisome"/>
    <property type="evidence" value="ECO:0007669"/>
    <property type="project" value="TreeGrafter"/>
</dbReference>
<dbReference type="EC" id="1.2.1.84" evidence="10"/>
<evidence type="ECO:0000313" key="14">
    <source>
        <dbReference type="Proteomes" id="UP001075354"/>
    </source>
</evidence>
<dbReference type="FunFam" id="3.40.50.720:FF:000143">
    <property type="entry name" value="Fatty acyl-CoA reductase"/>
    <property type="match status" value="1"/>
</dbReference>
<reference evidence="13" key="1">
    <citation type="submission" date="2022-12" db="EMBL/GenBank/DDBJ databases">
        <title>Chromosome-level genome assembly of the bean flower thrips Megalurothrips usitatus.</title>
        <authorList>
            <person name="Ma L."/>
            <person name="Liu Q."/>
            <person name="Li H."/>
            <person name="Cai W."/>
        </authorList>
    </citation>
    <scope>NUCLEOTIDE SEQUENCE</scope>
    <source>
        <strain evidence="13">Cailab_2022a</strain>
    </source>
</reference>
<dbReference type="PANTHER" id="PTHR11011">
    <property type="entry name" value="MALE STERILITY PROTEIN 2-RELATED"/>
    <property type="match status" value="1"/>
</dbReference>
<dbReference type="Pfam" id="PF07993">
    <property type="entry name" value="NAD_binding_4"/>
    <property type="match status" value="1"/>
</dbReference>
<evidence type="ECO:0000256" key="5">
    <source>
        <dbReference type="ARBA" id="ARBA00022857"/>
    </source>
</evidence>
<comment type="subcellular location">
    <subcellularLocation>
        <location evidence="1">Membrane</location>
        <topology evidence="1">Multi-pass membrane protein</topology>
    </subcellularLocation>
</comment>
<evidence type="ECO:0000256" key="8">
    <source>
        <dbReference type="ARBA" id="ARBA00023136"/>
    </source>
</evidence>
<name>A0AAV7XJ49_9NEOP</name>
<dbReference type="Proteomes" id="UP001075354">
    <property type="component" value="Chromosome 8"/>
</dbReference>
<comment type="function">
    <text evidence="10">Catalyzes the reduction of fatty acyl-CoA to fatty alcohols.</text>
</comment>
<comment type="similarity">
    <text evidence="2 10">Belongs to the fatty acyl-CoA reductase family.</text>
</comment>
<dbReference type="GO" id="GO:0102965">
    <property type="term" value="F:alcohol-forming long-chain fatty acyl-CoA reductase activity"/>
    <property type="evidence" value="ECO:0007669"/>
    <property type="project" value="UniProtKB-EC"/>
</dbReference>
<keyword evidence="8 10" id="KW-0472">Membrane</keyword>
<keyword evidence="4 10" id="KW-0812">Transmembrane</keyword>
<comment type="catalytic activity">
    <reaction evidence="9 10">
        <text>a long-chain fatty acyl-CoA + 2 NADPH + 2 H(+) = a long-chain primary fatty alcohol + 2 NADP(+) + CoA</text>
        <dbReference type="Rhea" id="RHEA:52716"/>
        <dbReference type="ChEBI" id="CHEBI:15378"/>
        <dbReference type="ChEBI" id="CHEBI:57287"/>
        <dbReference type="ChEBI" id="CHEBI:57783"/>
        <dbReference type="ChEBI" id="CHEBI:58349"/>
        <dbReference type="ChEBI" id="CHEBI:77396"/>
        <dbReference type="ChEBI" id="CHEBI:83139"/>
        <dbReference type="EC" id="1.2.1.84"/>
    </reaction>
</comment>
<keyword evidence="5 10" id="KW-0521">NADP</keyword>
<proteinExistence type="inferred from homology"/>
<evidence type="ECO:0000256" key="4">
    <source>
        <dbReference type="ARBA" id="ARBA00022692"/>
    </source>
</evidence>
<evidence type="ECO:0000259" key="11">
    <source>
        <dbReference type="Pfam" id="PF03015"/>
    </source>
</evidence>
<dbReference type="SUPFAM" id="SSF51735">
    <property type="entry name" value="NAD(P)-binding Rossmann-fold domains"/>
    <property type="match status" value="1"/>
</dbReference>
<accession>A0AAV7XJ49</accession>
<evidence type="ECO:0000256" key="3">
    <source>
        <dbReference type="ARBA" id="ARBA00022516"/>
    </source>
</evidence>
<dbReference type="GO" id="GO:0035336">
    <property type="term" value="P:long-chain fatty-acyl-CoA metabolic process"/>
    <property type="evidence" value="ECO:0007669"/>
    <property type="project" value="TreeGrafter"/>
</dbReference>
<protein>
    <recommendedName>
        <fullName evidence="10">Fatty acyl-CoA reductase</fullName>
        <ecNumber evidence="10">1.2.1.84</ecNumber>
    </recommendedName>
</protein>
<dbReference type="CDD" id="cd09071">
    <property type="entry name" value="FAR_C"/>
    <property type="match status" value="1"/>
</dbReference>
<dbReference type="InterPro" id="IPR013120">
    <property type="entry name" value="FAR_NAD-bd"/>
</dbReference>
<keyword evidence="3 10" id="KW-0444">Lipid biosynthesis</keyword>
<gene>
    <name evidence="13" type="ORF">ONE63_009735</name>
</gene>
<evidence type="ECO:0000256" key="1">
    <source>
        <dbReference type="ARBA" id="ARBA00004141"/>
    </source>
</evidence>
<dbReference type="EMBL" id="JAPTSV010000008">
    <property type="protein sequence ID" value="KAJ1524869.1"/>
    <property type="molecule type" value="Genomic_DNA"/>
</dbReference>
<keyword evidence="10" id="KW-0560">Oxidoreductase</keyword>
<comment type="caution">
    <text evidence="13">The sequence shown here is derived from an EMBL/GenBank/DDBJ whole genome shotgun (WGS) entry which is preliminary data.</text>
</comment>
<dbReference type="Gene3D" id="3.40.50.720">
    <property type="entry name" value="NAD(P)-binding Rossmann-like Domain"/>
    <property type="match status" value="1"/>
</dbReference>
<evidence type="ECO:0000256" key="6">
    <source>
        <dbReference type="ARBA" id="ARBA00022989"/>
    </source>
</evidence>
<dbReference type="GO" id="GO:0016020">
    <property type="term" value="C:membrane"/>
    <property type="evidence" value="ECO:0007669"/>
    <property type="project" value="UniProtKB-SubCell"/>
</dbReference>
<feature type="transmembrane region" description="Helical" evidence="10">
    <location>
        <begin position="474"/>
        <end position="494"/>
    </location>
</feature>
<dbReference type="InterPro" id="IPR026055">
    <property type="entry name" value="FAR"/>
</dbReference>
<dbReference type="AlphaFoldDB" id="A0AAV7XJ49"/>
<dbReference type="CDD" id="cd05236">
    <property type="entry name" value="FAR-N_SDR_e"/>
    <property type="match status" value="1"/>
</dbReference>
<feature type="domain" description="Fatty acyl-CoA reductase C-terminal" evidence="11">
    <location>
        <begin position="369"/>
        <end position="460"/>
    </location>
</feature>
<evidence type="ECO:0000313" key="13">
    <source>
        <dbReference type="EMBL" id="KAJ1524869.1"/>
    </source>
</evidence>
<dbReference type="InterPro" id="IPR036291">
    <property type="entry name" value="NAD(P)-bd_dom_sf"/>
</dbReference>
<dbReference type="InterPro" id="IPR033640">
    <property type="entry name" value="FAR_C"/>
</dbReference>
<keyword evidence="7 10" id="KW-0443">Lipid metabolism</keyword>
<keyword evidence="14" id="KW-1185">Reference proteome</keyword>
<evidence type="ECO:0000259" key="12">
    <source>
        <dbReference type="Pfam" id="PF07993"/>
    </source>
</evidence>
<evidence type="ECO:0000256" key="7">
    <source>
        <dbReference type="ARBA" id="ARBA00023098"/>
    </source>
</evidence>
<evidence type="ECO:0000256" key="10">
    <source>
        <dbReference type="RuleBase" id="RU363097"/>
    </source>
</evidence>
<dbReference type="GO" id="GO:0080019">
    <property type="term" value="F:alcohol-forming very long-chain fatty acyl-CoA reductase activity"/>
    <property type="evidence" value="ECO:0007669"/>
    <property type="project" value="InterPro"/>
</dbReference>
<organism evidence="13 14">
    <name type="scientific">Megalurothrips usitatus</name>
    <name type="common">bean blossom thrips</name>
    <dbReference type="NCBI Taxonomy" id="439358"/>
    <lineage>
        <taxon>Eukaryota</taxon>
        <taxon>Metazoa</taxon>
        <taxon>Ecdysozoa</taxon>
        <taxon>Arthropoda</taxon>
        <taxon>Hexapoda</taxon>
        <taxon>Insecta</taxon>
        <taxon>Pterygota</taxon>
        <taxon>Neoptera</taxon>
        <taxon>Paraneoptera</taxon>
        <taxon>Thysanoptera</taxon>
        <taxon>Terebrantia</taxon>
        <taxon>Thripoidea</taxon>
        <taxon>Thripidae</taxon>
        <taxon>Megalurothrips</taxon>
    </lineage>
</organism>
<evidence type="ECO:0000256" key="2">
    <source>
        <dbReference type="ARBA" id="ARBA00005928"/>
    </source>
</evidence>
<sequence>MGDQDEHRQRGGSPTAAFYSGRGVLVTGASGLMGKVLVEKLLWAVPDVGNVFMLMRPKRGKTPAERLAAIQDLPVFERVRRDCPQQLAKMRMVAGDVGLENLGIQQKDLEQLKSEVSVVFHCAATLKLEGSLKDALHFNTRGTQRALQLARELPRLKVFVHTSTAFCHCDEDVLQERAYPPPMSPENMMNCGDLVDEASLEIVAQQILAPHPNTYTYSKRLAEDLVARSHAELPVCIVRPSIVCPAWEEPVPGWVDNLNGPVGVMAAAGKGVIRSMYCCGEFNAEVIPLDFAVNATLVAACRVATGPREDAVPVFNLTSGKWRTATWSAVLDEGRRAGYEYPFEMILWYPDGNIRSSRRSHDVHAFFQHRLPAYFIDFMMILFRQPRFMVRIYKRIALGLELLQFFTTRQWKFDNDRFMALWDSMPPGDRRLFNFDIQEPKMSEYIDRCILGARQYCLKEDPATIPRQRRLLKVYYIADRLVVLLFYGLLLWLVSRLFVGDSTAASPSRLLANEAFAARS</sequence>